<evidence type="ECO:0000256" key="1">
    <source>
        <dbReference type="SAM" id="Phobius"/>
    </source>
</evidence>
<evidence type="ECO:0000313" key="3">
    <source>
        <dbReference type="Proteomes" id="UP000244817"/>
    </source>
</evidence>
<name>A0A2T7G0A7_9RHOB</name>
<feature type="transmembrane region" description="Helical" evidence="1">
    <location>
        <begin position="245"/>
        <end position="262"/>
    </location>
</feature>
<gene>
    <name evidence="2" type="ORF">DC363_04215</name>
</gene>
<sequence>MGRAGPLGDITRTAILYHFDIERQFTPSRWHLGLVPHGISCQTASQERATLRPAPGNFARRRVFPVHTRKESTMPGTDDLLDDLQTLAQGQETVRVEEIIDRIGNRGHGPLFFIAALLVLSPLGGIPTLPTIVAVIIILIAAQMLWGGDGLWVPGFLGNRSVEADRVETAVEKMHPVAEKLDHILKRRLQKLISKPAQRAAAVVVILMALTVPFLEVVPFAAALPMAAIALIGIALTVRDGLVMLIALITAGVAVISGLMWLI</sequence>
<dbReference type="EMBL" id="QCYG01000002">
    <property type="protein sequence ID" value="PVA07835.1"/>
    <property type="molecule type" value="Genomic_DNA"/>
</dbReference>
<evidence type="ECO:0008006" key="4">
    <source>
        <dbReference type="Google" id="ProtNLM"/>
    </source>
</evidence>
<keyword evidence="1" id="KW-0472">Membrane</keyword>
<dbReference type="PANTHER" id="PTHR41795:SF1">
    <property type="entry name" value="EXOPOLYSACCHARIDE SYNTHESIS PROTEIN"/>
    <property type="match status" value="1"/>
</dbReference>
<keyword evidence="1" id="KW-1133">Transmembrane helix</keyword>
<keyword evidence="1" id="KW-0812">Transmembrane</keyword>
<dbReference type="AlphaFoldDB" id="A0A2T7G0A7"/>
<reference evidence="2 3" key="1">
    <citation type="submission" date="2018-04" db="EMBL/GenBank/DDBJ databases">
        <title>Pelagivirga bohaiensis gen. nov., sp. nov., a bacterium isolated from the Bohai Sea.</title>
        <authorList>
            <person name="Ji X."/>
        </authorList>
    </citation>
    <scope>NUCLEOTIDE SEQUENCE [LARGE SCALE GENOMIC DNA]</scope>
    <source>
        <strain evidence="2 3">BH-SD16</strain>
    </source>
</reference>
<protein>
    <recommendedName>
        <fullName evidence="4">Exopolysaccharide biosynthesis protein</fullName>
    </recommendedName>
</protein>
<dbReference type="PANTHER" id="PTHR41795">
    <property type="entry name" value="EXOPOLYSACCHARIDE SYNTHESIS PROTEIN"/>
    <property type="match status" value="1"/>
</dbReference>
<dbReference type="Pfam" id="PF06055">
    <property type="entry name" value="ExoD"/>
    <property type="match status" value="1"/>
</dbReference>
<feature type="transmembrane region" description="Helical" evidence="1">
    <location>
        <begin position="196"/>
        <end position="214"/>
    </location>
</feature>
<comment type="caution">
    <text evidence="2">The sequence shown here is derived from an EMBL/GenBank/DDBJ whole genome shotgun (WGS) entry which is preliminary data.</text>
</comment>
<evidence type="ECO:0000313" key="2">
    <source>
        <dbReference type="EMBL" id="PVA07835.1"/>
    </source>
</evidence>
<accession>A0A2T7G0A7</accession>
<organism evidence="2 3">
    <name type="scientific">Thalassorhabdomicrobium marinisediminis</name>
    <dbReference type="NCBI Taxonomy" id="2170577"/>
    <lineage>
        <taxon>Bacteria</taxon>
        <taxon>Pseudomonadati</taxon>
        <taxon>Pseudomonadota</taxon>
        <taxon>Alphaproteobacteria</taxon>
        <taxon>Rhodobacterales</taxon>
        <taxon>Paracoccaceae</taxon>
        <taxon>Thalassorhabdomicrobium</taxon>
    </lineage>
</organism>
<dbReference type="InterPro" id="IPR010331">
    <property type="entry name" value="ExoD"/>
</dbReference>
<keyword evidence="3" id="KW-1185">Reference proteome</keyword>
<dbReference type="Proteomes" id="UP000244817">
    <property type="component" value="Unassembled WGS sequence"/>
</dbReference>
<proteinExistence type="predicted"/>